<dbReference type="Proteomes" id="UP000724874">
    <property type="component" value="Unassembled WGS sequence"/>
</dbReference>
<feature type="region of interest" description="Disordered" evidence="1">
    <location>
        <begin position="375"/>
        <end position="407"/>
    </location>
</feature>
<evidence type="ECO:0008006" key="4">
    <source>
        <dbReference type="Google" id="ProtNLM"/>
    </source>
</evidence>
<dbReference type="GO" id="GO:0008270">
    <property type="term" value="F:zinc ion binding"/>
    <property type="evidence" value="ECO:0007669"/>
    <property type="project" value="InterPro"/>
</dbReference>
<dbReference type="InterPro" id="IPR036864">
    <property type="entry name" value="Zn2-C6_fun-type_DNA-bd_sf"/>
</dbReference>
<accession>A0A9P5TKP9</accession>
<organism evidence="2 3">
    <name type="scientific">Gymnopilus junonius</name>
    <name type="common">Spectacular rustgill mushroom</name>
    <name type="synonym">Gymnopilus spectabilis subsp. junonius</name>
    <dbReference type="NCBI Taxonomy" id="109634"/>
    <lineage>
        <taxon>Eukaryota</taxon>
        <taxon>Fungi</taxon>
        <taxon>Dikarya</taxon>
        <taxon>Basidiomycota</taxon>
        <taxon>Agaricomycotina</taxon>
        <taxon>Agaricomycetes</taxon>
        <taxon>Agaricomycetidae</taxon>
        <taxon>Agaricales</taxon>
        <taxon>Agaricineae</taxon>
        <taxon>Hymenogastraceae</taxon>
        <taxon>Gymnopilus</taxon>
    </lineage>
</organism>
<dbReference type="CDD" id="cd00067">
    <property type="entry name" value="GAL4"/>
    <property type="match status" value="1"/>
</dbReference>
<feature type="compositionally biased region" description="Low complexity" evidence="1">
    <location>
        <begin position="25"/>
        <end position="34"/>
    </location>
</feature>
<dbReference type="OrthoDB" id="3062801at2759"/>
<comment type="caution">
    <text evidence="2">The sequence shown here is derived from an EMBL/GenBank/DDBJ whole genome shotgun (WGS) entry which is preliminary data.</text>
</comment>
<feature type="region of interest" description="Disordered" evidence="1">
    <location>
        <begin position="133"/>
        <end position="191"/>
    </location>
</feature>
<feature type="region of interest" description="Disordered" evidence="1">
    <location>
        <begin position="24"/>
        <end position="52"/>
    </location>
</feature>
<proteinExistence type="predicted"/>
<dbReference type="SUPFAM" id="SSF57701">
    <property type="entry name" value="Zn2/Cys6 DNA-binding domain"/>
    <property type="match status" value="1"/>
</dbReference>
<evidence type="ECO:0000313" key="2">
    <source>
        <dbReference type="EMBL" id="KAF8886622.1"/>
    </source>
</evidence>
<evidence type="ECO:0000313" key="3">
    <source>
        <dbReference type="Proteomes" id="UP000724874"/>
    </source>
</evidence>
<name>A0A9P5TKP9_GYMJU</name>
<dbReference type="GO" id="GO:0000981">
    <property type="term" value="F:DNA-binding transcription factor activity, RNA polymerase II-specific"/>
    <property type="evidence" value="ECO:0007669"/>
    <property type="project" value="InterPro"/>
</dbReference>
<feature type="compositionally biased region" description="Low complexity" evidence="1">
    <location>
        <begin position="474"/>
        <end position="485"/>
    </location>
</feature>
<feature type="region of interest" description="Disordered" evidence="1">
    <location>
        <begin position="472"/>
        <end position="493"/>
    </location>
</feature>
<protein>
    <recommendedName>
        <fullName evidence="4">Zn(2)-C6 fungal-type domain-containing protein</fullName>
    </recommendedName>
</protein>
<feature type="region of interest" description="Disordered" evidence="1">
    <location>
        <begin position="322"/>
        <end position="360"/>
    </location>
</feature>
<evidence type="ECO:0000256" key="1">
    <source>
        <dbReference type="SAM" id="MobiDB-lite"/>
    </source>
</evidence>
<gene>
    <name evidence="2" type="ORF">CPB84DRAFT_1540962</name>
</gene>
<dbReference type="AlphaFoldDB" id="A0A9P5TKP9"/>
<keyword evidence="3" id="KW-1185">Reference proteome</keyword>
<dbReference type="EMBL" id="JADNYJ010000095">
    <property type="protein sequence ID" value="KAF8886622.1"/>
    <property type="molecule type" value="Genomic_DNA"/>
</dbReference>
<dbReference type="InterPro" id="IPR001138">
    <property type="entry name" value="Zn2Cys6_DnaBD"/>
</dbReference>
<reference evidence="2" key="1">
    <citation type="submission" date="2020-11" db="EMBL/GenBank/DDBJ databases">
        <authorList>
            <consortium name="DOE Joint Genome Institute"/>
            <person name="Ahrendt S."/>
            <person name="Riley R."/>
            <person name="Andreopoulos W."/>
            <person name="LaButti K."/>
            <person name="Pangilinan J."/>
            <person name="Ruiz-duenas F.J."/>
            <person name="Barrasa J.M."/>
            <person name="Sanchez-Garcia M."/>
            <person name="Camarero S."/>
            <person name="Miyauchi S."/>
            <person name="Serrano A."/>
            <person name="Linde D."/>
            <person name="Babiker R."/>
            <person name="Drula E."/>
            <person name="Ayuso-Fernandez I."/>
            <person name="Pacheco R."/>
            <person name="Padilla G."/>
            <person name="Ferreira P."/>
            <person name="Barriuso J."/>
            <person name="Kellner H."/>
            <person name="Castanera R."/>
            <person name="Alfaro M."/>
            <person name="Ramirez L."/>
            <person name="Pisabarro A.G."/>
            <person name="Kuo A."/>
            <person name="Tritt A."/>
            <person name="Lipzen A."/>
            <person name="He G."/>
            <person name="Yan M."/>
            <person name="Ng V."/>
            <person name="Cullen D."/>
            <person name="Martin F."/>
            <person name="Rosso M.-N."/>
            <person name="Henrissat B."/>
            <person name="Hibbett D."/>
            <person name="Martinez A.T."/>
            <person name="Grigoriev I.V."/>
        </authorList>
    </citation>
    <scope>NUCLEOTIDE SEQUENCE</scope>
    <source>
        <strain evidence="2">AH 44721</strain>
    </source>
</reference>
<sequence>METQCYKPRGRITIAKTGINKLIESSSLPSSGLPKPETKSGSWMVSQRQEEEPRFASEITGISMPTIEEKHAGTATLFEQAQPAPKAVLSEPQSDYQLGRRVHFAYDEDSMSHEGGAADDGKKKSSLNSTTKLFVPADDASGTSSQVRKDTSSTDQRLVKLMGQLSPGTVRRSPSNLPTPHSLPKLPDLNASARKFFPPRSIDGLPAEDRQLAMQKLTGSISETPVEEAAGQVEDSHPTAGPVHLPNMPLSPCRRCKILKMKCEYPNGAMGKCRRCASGGHECVILMRRIPPVTSIYPPYEASPFGLADMLREGLHDAPATQLQNTQHRGAAVSSSSAVFPPPHSKETPAAVDTSGSSEAEDALLDALRHLLRKSRSSEPPSPEAEDLEETNAPVPAPDADQRTPSSVKLDDDLKFHAMTIFSPGIRTPNFSAVPPSSTPSSSESEYIPIAPPSPSHTYIPPRRMRTFTTAAVPESESPSSFRSDSPQHLESGSKFDHSAPAYILAFFLDTVPRQIYLYMLLRLPHLYFSRVTRIFEEAEMSMPMIKQGILDAARAKGEPGYGAGMVGEKMVTMSHPHLPMEYWEPQAENVAYTNLQNTWHTFVDSLQKEWKTLNIISVLLLT</sequence>